<keyword evidence="3" id="KW-1185">Reference proteome</keyword>
<organism evidence="2 3">
    <name type="scientific">Candidatus Competibacter phosphatis</name>
    <dbReference type="NCBI Taxonomy" id="221280"/>
    <lineage>
        <taxon>Bacteria</taxon>
        <taxon>Pseudomonadati</taxon>
        <taxon>Pseudomonadota</taxon>
        <taxon>Gammaproteobacteria</taxon>
        <taxon>Candidatus Competibacteraceae</taxon>
        <taxon>Candidatus Competibacter</taxon>
    </lineage>
</organism>
<evidence type="ECO:0000313" key="3">
    <source>
        <dbReference type="Proteomes" id="UP000760480"/>
    </source>
</evidence>
<comment type="caution">
    <text evidence="2">The sequence shown here is derived from an EMBL/GenBank/DDBJ whole genome shotgun (WGS) entry which is preliminary data.</text>
</comment>
<dbReference type="Proteomes" id="UP000760480">
    <property type="component" value="Unassembled WGS sequence"/>
</dbReference>
<keyword evidence="2" id="KW-0547">Nucleotide-binding</keyword>
<sequence length="75" mass="8613">MNDCIARAIQVVLLIDDAHHLQKEALDGLLSLSRFEFARGRTIQVVLSGIPVLEEILSETKIFSWQCSRRYSYFT</sequence>
<reference evidence="2 3" key="1">
    <citation type="submission" date="2019-03" db="EMBL/GenBank/DDBJ databases">
        <title>Metabolic reconstructions from genomes of highly enriched 'Candidatus Accumulibacter' and 'Candidatus Competibacter' bioreactor populations.</title>
        <authorList>
            <person name="Annavajhala M.K."/>
            <person name="Welles L."/>
            <person name="Abbas B."/>
            <person name="Sorokin D."/>
            <person name="Park H."/>
            <person name="Van Loosdrecht M."/>
            <person name="Chandran K."/>
        </authorList>
    </citation>
    <scope>NUCLEOTIDE SEQUENCE [LARGE SCALE GENOMIC DNA]</scope>
    <source>
        <strain evidence="2 3">SBR_G</strain>
    </source>
</reference>
<evidence type="ECO:0000313" key="2">
    <source>
        <dbReference type="EMBL" id="NMQ18574.1"/>
    </source>
</evidence>
<keyword evidence="2" id="KW-0067">ATP-binding</keyword>
<accession>A0ABX1TJ19</accession>
<name>A0ABX1TJ19_9GAMM</name>
<evidence type="ECO:0000259" key="1">
    <source>
        <dbReference type="Pfam" id="PF13401"/>
    </source>
</evidence>
<dbReference type="EMBL" id="SPMZ01000014">
    <property type="protein sequence ID" value="NMQ18574.1"/>
    <property type="molecule type" value="Genomic_DNA"/>
</dbReference>
<dbReference type="InterPro" id="IPR049945">
    <property type="entry name" value="AAA_22"/>
</dbReference>
<proteinExistence type="predicted"/>
<protein>
    <submittedName>
        <fullName evidence="2">ATP-binding protein</fullName>
    </submittedName>
</protein>
<dbReference type="GO" id="GO:0005524">
    <property type="term" value="F:ATP binding"/>
    <property type="evidence" value="ECO:0007669"/>
    <property type="project" value="UniProtKB-KW"/>
</dbReference>
<feature type="domain" description="ORC1/DEAH AAA+ ATPase" evidence="1">
    <location>
        <begin position="7"/>
        <end position="57"/>
    </location>
</feature>
<dbReference type="Pfam" id="PF13401">
    <property type="entry name" value="AAA_22"/>
    <property type="match status" value="1"/>
</dbReference>
<gene>
    <name evidence="2" type="ORF">E4P82_04785</name>
</gene>